<evidence type="ECO:0000313" key="10">
    <source>
        <dbReference type="Proteomes" id="UP000184048"/>
    </source>
</evidence>
<dbReference type="PROSITE" id="PS51257">
    <property type="entry name" value="PROKAR_LIPOPROTEIN"/>
    <property type="match status" value="1"/>
</dbReference>
<evidence type="ECO:0000256" key="5">
    <source>
        <dbReference type="ARBA" id="ARBA00022592"/>
    </source>
</evidence>
<sequence length="369" mass="39521">MQLHRSNLKRVFFVSLSLVVISLMACNGGDNATPGQMAEKGSGDNNTILGAGSTFIYPLFSKLFSEYHKKTGLQVNYQSIGSGGGILQLTNKTVDFGASDAPLNEEQEQKMGVPALHIPMCAGAVVLSYNLSNMKDTVKLTPEIIANIFLGKIKTWNDPQIAAVNSGTQLPSTPIVVVHRSDGSGTTNIFTTYLSKVNAQWNTKPGKGSSINWPIGLGGKGNEGVAGLVKQTPGAIGYIELAYAIQNKMAFASVQNKAGKFITPSVASTSAAGNIQLPADAKISLTNTDAADGYPISGFSWALIYKEQSYNNRSQEKAGKLLDLLWWNIHEGQEYCEPLNYARLSPEAVTVAENILKSATFNGQPILKK</sequence>
<comment type="function">
    <text evidence="1">Part of the ABC transporter complex PstSACB involved in phosphate import.</text>
</comment>
<keyword evidence="10" id="KW-1185">Reference proteome</keyword>
<organism evidence="9 10">
    <name type="scientific">Flavisolibacter ginsengisoli DSM 18119</name>
    <dbReference type="NCBI Taxonomy" id="1121884"/>
    <lineage>
        <taxon>Bacteria</taxon>
        <taxon>Pseudomonadati</taxon>
        <taxon>Bacteroidota</taxon>
        <taxon>Chitinophagia</taxon>
        <taxon>Chitinophagales</taxon>
        <taxon>Chitinophagaceae</taxon>
        <taxon>Flavisolibacter</taxon>
    </lineage>
</organism>
<evidence type="ECO:0000256" key="6">
    <source>
        <dbReference type="PIRNR" id="PIRNR002756"/>
    </source>
</evidence>
<dbReference type="STRING" id="1121884.SAMN02745131_00164"/>
<dbReference type="GO" id="GO:0042301">
    <property type="term" value="F:phosphate ion binding"/>
    <property type="evidence" value="ECO:0007669"/>
    <property type="project" value="InterPro"/>
</dbReference>
<dbReference type="AlphaFoldDB" id="A0A1M4SM64"/>
<dbReference type="Proteomes" id="UP000184048">
    <property type="component" value="Unassembled WGS sequence"/>
</dbReference>
<keyword evidence="5 6" id="KW-0592">Phosphate transport</keyword>
<dbReference type="InterPro" id="IPR005673">
    <property type="entry name" value="ABC_phos-bd_PstS"/>
</dbReference>
<dbReference type="OrthoDB" id="9783488at2"/>
<evidence type="ECO:0000256" key="1">
    <source>
        <dbReference type="ARBA" id="ARBA00002841"/>
    </source>
</evidence>
<protein>
    <recommendedName>
        <fullName evidence="6">Phosphate-binding protein</fullName>
    </recommendedName>
</protein>
<dbReference type="NCBIfam" id="TIGR00975">
    <property type="entry name" value="3a0107s03"/>
    <property type="match status" value="1"/>
</dbReference>
<evidence type="ECO:0000256" key="2">
    <source>
        <dbReference type="ARBA" id="ARBA00008725"/>
    </source>
</evidence>
<keyword evidence="7" id="KW-0732">Signal</keyword>
<proteinExistence type="inferred from homology"/>
<dbReference type="PANTHER" id="PTHR42996:SF1">
    <property type="entry name" value="PHOSPHATE-BINDING PROTEIN PSTS"/>
    <property type="match status" value="1"/>
</dbReference>
<dbReference type="PIRSF" id="PIRSF002756">
    <property type="entry name" value="PstS"/>
    <property type="match status" value="1"/>
</dbReference>
<evidence type="ECO:0000256" key="3">
    <source>
        <dbReference type="ARBA" id="ARBA00011529"/>
    </source>
</evidence>
<dbReference type="RefSeq" id="WP_072833334.1">
    <property type="nucleotide sequence ID" value="NZ_FQUU01000001.1"/>
</dbReference>
<dbReference type="Gene3D" id="3.40.190.10">
    <property type="entry name" value="Periplasmic binding protein-like II"/>
    <property type="match status" value="2"/>
</dbReference>
<evidence type="ECO:0000259" key="8">
    <source>
        <dbReference type="Pfam" id="PF12849"/>
    </source>
</evidence>
<dbReference type="PANTHER" id="PTHR42996">
    <property type="entry name" value="PHOSPHATE-BINDING PROTEIN PSTS"/>
    <property type="match status" value="1"/>
</dbReference>
<feature type="chain" id="PRO_5013177578" description="Phosphate-binding protein" evidence="7">
    <location>
        <begin position="26"/>
        <end position="369"/>
    </location>
</feature>
<comment type="subunit">
    <text evidence="3">The complex is composed of two ATP-binding proteins (PstB), two transmembrane proteins (PstC and PstA) and a solute-binding protein (PstS).</text>
</comment>
<accession>A0A1M4SM64</accession>
<dbReference type="GO" id="GO:0043190">
    <property type="term" value="C:ATP-binding cassette (ABC) transporter complex"/>
    <property type="evidence" value="ECO:0007669"/>
    <property type="project" value="InterPro"/>
</dbReference>
<feature type="signal peptide" evidence="7">
    <location>
        <begin position="1"/>
        <end position="25"/>
    </location>
</feature>
<reference evidence="9 10" key="1">
    <citation type="submission" date="2016-11" db="EMBL/GenBank/DDBJ databases">
        <authorList>
            <person name="Jaros S."/>
            <person name="Januszkiewicz K."/>
            <person name="Wedrychowicz H."/>
        </authorList>
    </citation>
    <scope>NUCLEOTIDE SEQUENCE [LARGE SCALE GENOMIC DNA]</scope>
    <source>
        <strain evidence="9 10">DSM 18119</strain>
    </source>
</reference>
<dbReference type="Pfam" id="PF12849">
    <property type="entry name" value="PBP_like_2"/>
    <property type="match status" value="1"/>
</dbReference>
<name>A0A1M4SM64_9BACT</name>
<gene>
    <name evidence="9" type="ORF">SAMN02745131_00164</name>
</gene>
<dbReference type="EMBL" id="FQUU01000001">
    <property type="protein sequence ID" value="SHE33252.1"/>
    <property type="molecule type" value="Genomic_DNA"/>
</dbReference>
<evidence type="ECO:0000256" key="7">
    <source>
        <dbReference type="SAM" id="SignalP"/>
    </source>
</evidence>
<evidence type="ECO:0000256" key="4">
    <source>
        <dbReference type="ARBA" id="ARBA00022448"/>
    </source>
</evidence>
<evidence type="ECO:0000313" key="9">
    <source>
        <dbReference type="EMBL" id="SHE33252.1"/>
    </source>
</evidence>
<comment type="similarity">
    <text evidence="2 6">Belongs to the PstS family.</text>
</comment>
<dbReference type="InterPro" id="IPR050962">
    <property type="entry name" value="Phosphate-bind_PstS"/>
</dbReference>
<dbReference type="InterPro" id="IPR024370">
    <property type="entry name" value="PBP_domain"/>
</dbReference>
<feature type="domain" description="PBP" evidence="8">
    <location>
        <begin position="45"/>
        <end position="311"/>
    </location>
</feature>
<dbReference type="CDD" id="cd13565">
    <property type="entry name" value="PBP2_PstS"/>
    <property type="match status" value="1"/>
</dbReference>
<dbReference type="SUPFAM" id="SSF53850">
    <property type="entry name" value="Periplasmic binding protein-like II"/>
    <property type="match status" value="1"/>
</dbReference>
<dbReference type="GO" id="GO:0035435">
    <property type="term" value="P:phosphate ion transmembrane transport"/>
    <property type="evidence" value="ECO:0007669"/>
    <property type="project" value="InterPro"/>
</dbReference>
<keyword evidence="4 6" id="KW-0813">Transport</keyword>